<evidence type="ECO:0000256" key="1">
    <source>
        <dbReference type="ARBA" id="ARBA00004651"/>
    </source>
</evidence>
<dbReference type="InterPro" id="IPR050189">
    <property type="entry name" value="MFS_Efflux_Transporters"/>
</dbReference>
<keyword evidence="2" id="KW-1003">Cell membrane</keyword>
<dbReference type="Proteomes" id="UP001597145">
    <property type="component" value="Unassembled WGS sequence"/>
</dbReference>
<feature type="transmembrane region" description="Helical" evidence="6">
    <location>
        <begin position="90"/>
        <end position="111"/>
    </location>
</feature>
<feature type="transmembrane region" description="Helical" evidence="6">
    <location>
        <begin position="310"/>
        <end position="327"/>
    </location>
</feature>
<keyword evidence="4 6" id="KW-1133">Transmembrane helix</keyword>
<dbReference type="SUPFAM" id="SSF103473">
    <property type="entry name" value="MFS general substrate transporter"/>
    <property type="match status" value="1"/>
</dbReference>
<feature type="transmembrane region" description="Helical" evidence="6">
    <location>
        <begin position="117"/>
        <end position="137"/>
    </location>
</feature>
<dbReference type="PANTHER" id="PTHR43124">
    <property type="entry name" value="PURINE EFFLUX PUMP PBUE"/>
    <property type="match status" value="1"/>
</dbReference>
<dbReference type="RefSeq" id="WP_343987507.1">
    <property type="nucleotide sequence ID" value="NZ_BAAAJG010000029.1"/>
</dbReference>
<feature type="transmembrane region" description="Helical" evidence="6">
    <location>
        <begin position="149"/>
        <end position="173"/>
    </location>
</feature>
<accession>A0ABW4FJ96</accession>
<evidence type="ECO:0000259" key="7">
    <source>
        <dbReference type="PROSITE" id="PS50850"/>
    </source>
</evidence>
<dbReference type="InterPro" id="IPR036259">
    <property type="entry name" value="MFS_trans_sf"/>
</dbReference>
<dbReference type="PANTHER" id="PTHR43124:SF10">
    <property type="entry name" value="PURINE EFFLUX PUMP PBUE"/>
    <property type="match status" value="1"/>
</dbReference>
<feature type="transmembrane region" description="Helical" evidence="6">
    <location>
        <begin position="220"/>
        <end position="242"/>
    </location>
</feature>
<feature type="domain" description="Major facilitator superfamily (MFS) profile" evidence="7">
    <location>
        <begin position="24"/>
        <end position="396"/>
    </location>
</feature>
<protein>
    <submittedName>
        <fullName evidence="8">MFS transporter</fullName>
    </submittedName>
</protein>
<comment type="subcellular location">
    <subcellularLocation>
        <location evidence="1">Cell membrane</location>
        <topology evidence="1">Multi-pass membrane protein</topology>
    </subcellularLocation>
</comment>
<comment type="caution">
    <text evidence="8">The sequence shown here is derived from an EMBL/GenBank/DDBJ whole genome shotgun (WGS) entry which is preliminary data.</text>
</comment>
<evidence type="ECO:0000256" key="4">
    <source>
        <dbReference type="ARBA" id="ARBA00022989"/>
    </source>
</evidence>
<feature type="transmembrane region" description="Helical" evidence="6">
    <location>
        <begin position="339"/>
        <end position="362"/>
    </location>
</feature>
<dbReference type="EMBL" id="JBHUCP010000008">
    <property type="protein sequence ID" value="MFD1530387.1"/>
    <property type="molecule type" value="Genomic_DNA"/>
</dbReference>
<gene>
    <name evidence="8" type="ORF">ACFSCY_13125</name>
</gene>
<keyword evidence="9" id="KW-1185">Reference proteome</keyword>
<evidence type="ECO:0000256" key="5">
    <source>
        <dbReference type="ARBA" id="ARBA00023136"/>
    </source>
</evidence>
<proteinExistence type="predicted"/>
<feature type="transmembrane region" description="Helical" evidence="6">
    <location>
        <begin position="53"/>
        <end position="78"/>
    </location>
</feature>
<keyword evidence="5 6" id="KW-0472">Membrane</keyword>
<dbReference type="Gene3D" id="1.20.1250.20">
    <property type="entry name" value="MFS general substrate transporter like domains"/>
    <property type="match status" value="1"/>
</dbReference>
<reference evidence="9" key="1">
    <citation type="journal article" date="2019" name="Int. J. Syst. Evol. Microbiol.">
        <title>The Global Catalogue of Microorganisms (GCM) 10K type strain sequencing project: providing services to taxonomists for standard genome sequencing and annotation.</title>
        <authorList>
            <consortium name="The Broad Institute Genomics Platform"/>
            <consortium name="The Broad Institute Genome Sequencing Center for Infectious Disease"/>
            <person name="Wu L."/>
            <person name="Ma J."/>
        </authorList>
    </citation>
    <scope>NUCLEOTIDE SEQUENCE [LARGE SCALE GENOMIC DNA]</scope>
    <source>
        <strain evidence="9">JCM 12165</strain>
    </source>
</reference>
<sequence>MDGQAGATALAPRPSGVGAATWVPVGMLGLGSFAIGTATFVVAGVLGGLAADLGVSVGAAGLTVTAFAVSCGIGGPVLSALLGVRPPRPVLVGALVVFGAANVVAAVAPSLPVLVGARVLSALAAGVYVPAAGAAAVAAMPAEQRGRALAVVLGGASASMVLGAPIGVLLAAASSWRMAFGFVVVLCAVAVAGLLAVRVHAGPIPRTSLRARLRPLRSRALAGSLAVTLLLMAGSNTAYTYLGPLLGPVAGPVGIGLLIGMFGFGGLLGTWYGGAAADRWGSARTAAAAVSVLTTALVLLPLAVSALGTALAVVLVWGLAAFAFVPAQQHRLLGLGDASAPLVLALNSSAINLGFAAGALLGGVVVDAGGVGKLWVVAAACCGGALVLHQALTYWRRS</sequence>
<dbReference type="InterPro" id="IPR020846">
    <property type="entry name" value="MFS_dom"/>
</dbReference>
<feature type="transmembrane region" description="Helical" evidence="6">
    <location>
        <begin position="254"/>
        <end position="274"/>
    </location>
</feature>
<evidence type="ECO:0000313" key="9">
    <source>
        <dbReference type="Proteomes" id="UP001597145"/>
    </source>
</evidence>
<keyword evidence="3 6" id="KW-0812">Transmembrane</keyword>
<evidence type="ECO:0000256" key="3">
    <source>
        <dbReference type="ARBA" id="ARBA00022692"/>
    </source>
</evidence>
<feature type="transmembrane region" description="Helical" evidence="6">
    <location>
        <begin position="179"/>
        <end position="199"/>
    </location>
</feature>
<dbReference type="Pfam" id="PF07690">
    <property type="entry name" value="MFS_1"/>
    <property type="match status" value="1"/>
</dbReference>
<feature type="transmembrane region" description="Helical" evidence="6">
    <location>
        <begin position="374"/>
        <end position="395"/>
    </location>
</feature>
<dbReference type="InterPro" id="IPR011701">
    <property type="entry name" value="MFS"/>
</dbReference>
<dbReference type="PROSITE" id="PS50850">
    <property type="entry name" value="MFS"/>
    <property type="match status" value="1"/>
</dbReference>
<feature type="transmembrane region" description="Helical" evidence="6">
    <location>
        <begin position="21"/>
        <end position="47"/>
    </location>
</feature>
<organism evidence="8 9">
    <name type="scientific">Pseudonocardia aurantiaca</name>
    <dbReference type="NCBI Taxonomy" id="75290"/>
    <lineage>
        <taxon>Bacteria</taxon>
        <taxon>Bacillati</taxon>
        <taxon>Actinomycetota</taxon>
        <taxon>Actinomycetes</taxon>
        <taxon>Pseudonocardiales</taxon>
        <taxon>Pseudonocardiaceae</taxon>
        <taxon>Pseudonocardia</taxon>
    </lineage>
</organism>
<evidence type="ECO:0000256" key="2">
    <source>
        <dbReference type="ARBA" id="ARBA00022475"/>
    </source>
</evidence>
<evidence type="ECO:0000256" key="6">
    <source>
        <dbReference type="SAM" id="Phobius"/>
    </source>
</evidence>
<evidence type="ECO:0000313" key="8">
    <source>
        <dbReference type="EMBL" id="MFD1530387.1"/>
    </source>
</evidence>
<name>A0ABW4FJ96_9PSEU</name>